<evidence type="ECO:0000313" key="6">
    <source>
        <dbReference type="EMBL" id="CAH3139255.1"/>
    </source>
</evidence>
<evidence type="ECO:0000313" key="7">
    <source>
        <dbReference type="Proteomes" id="UP001159405"/>
    </source>
</evidence>
<feature type="domain" description="Zinc finger PHD-type" evidence="5">
    <location>
        <begin position="191"/>
        <end position="241"/>
    </location>
</feature>
<organism evidence="6 7">
    <name type="scientific">Porites lobata</name>
    <dbReference type="NCBI Taxonomy" id="104759"/>
    <lineage>
        <taxon>Eukaryota</taxon>
        <taxon>Metazoa</taxon>
        <taxon>Cnidaria</taxon>
        <taxon>Anthozoa</taxon>
        <taxon>Hexacorallia</taxon>
        <taxon>Scleractinia</taxon>
        <taxon>Fungiina</taxon>
        <taxon>Poritidae</taxon>
        <taxon>Porites</taxon>
    </lineage>
</organism>
<feature type="compositionally biased region" description="Polar residues" evidence="4">
    <location>
        <begin position="23"/>
        <end position="38"/>
    </location>
</feature>
<gene>
    <name evidence="6" type="ORF">PLOB_00040551</name>
</gene>
<accession>A0ABN8P9W6</accession>
<feature type="region of interest" description="Disordered" evidence="4">
    <location>
        <begin position="23"/>
        <end position="44"/>
    </location>
</feature>
<protein>
    <recommendedName>
        <fullName evidence="5">Zinc finger PHD-type domain-containing protein</fullName>
    </recommendedName>
</protein>
<dbReference type="SUPFAM" id="SSF57903">
    <property type="entry name" value="FYVE/PHD zinc finger"/>
    <property type="match status" value="1"/>
</dbReference>
<proteinExistence type="predicted"/>
<keyword evidence="1" id="KW-0479">Metal-binding</keyword>
<dbReference type="InterPro" id="IPR013083">
    <property type="entry name" value="Znf_RING/FYVE/PHD"/>
</dbReference>
<evidence type="ECO:0000259" key="5">
    <source>
        <dbReference type="SMART" id="SM00249"/>
    </source>
</evidence>
<dbReference type="InterPro" id="IPR001965">
    <property type="entry name" value="Znf_PHD"/>
</dbReference>
<keyword evidence="3" id="KW-0862">Zinc</keyword>
<feature type="compositionally biased region" description="Basic and acidic residues" evidence="4">
    <location>
        <begin position="136"/>
        <end position="151"/>
    </location>
</feature>
<reference evidence="6 7" key="1">
    <citation type="submission" date="2022-05" db="EMBL/GenBank/DDBJ databases">
        <authorList>
            <consortium name="Genoscope - CEA"/>
            <person name="William W."/>
        </authorList>
    </citation>
    <scope>NUCLEOTIDE SEQUENCE [LARGE SCALE GENOMIC DNA]</scope>
</reference>
<dbReference type="SMART" id="SM00249">
    <property type="entry name" value="PHD"/>
    <property type="match status" value="1"/>
</dbReference>
<dbReference type="EMBL" id="CALNXK010000062">
    <property type="protein sequence ID" value="CAH3139255.1"/>
    <property type="molecule type" value="Genomic_DNA"/>
</dbReference>
<feature type="compositionally biased region" description="Basic residues" evidence="4">
    <location>
        <begin position="120"/>
        <end position="135"/>
    </location>
</feature>
<evidence type="ECO:0000256" key="4">
    <source>
        <dbReference type="SAM" id="MobiDB-lite"/>
    </source>
</evidence>
<comment type="caution">
    <text evidence="6">The sequence shown here is derived from an EMBL/GenBank/DDBJ whole genome shotgun (WGS) entry which is preliminary data.</text>
</comment>
<feature type="region of interest" description="Disordered" evidence="4">
    <location>
        <begin position="109"/>
        <end position="184"/>
    </location>
</feature>
<dbReference type="Gene3D" id="3.30.40.10">
    <property type="entry name" value="Zinc/RING finger domain, C3HC4 (zinc finger)"/>
    <property type="match status" value="1"/>
</dbReference>
<keyword evidence="2" id="KW-0863">Zinc-finger</keyword>
<evidence type="ECO:0000256" key="3">
    <source>
        <dbReference type="ARBA" id="ARBA00022833"/>
    </source>
</evidence>
<evidence type="ECO:0000256" key="2">
    <source>
        <dbReference type="ARBA" id="ARBA00022771"/>
    </source>
</evidence>
<dbReference type="Proteomes" id="UP001159405">
    <property type="component" value="Unassembled WGS sequence"/>
</dbReference>
<evidence type="ECO:0000256" key="1">
    <source>
        <dbReference type="ARBA" id="ARBA00022723"/>
    </source>
</evidence>
<keyword evidence="7" id="KW-1185">Reference proteome</keyword>
<sequence>MEENYDLDGSLTFMAWKKLYTCSSSSSEQPKSTNSANKASEPDLRGYMVFQTRETTSNQLNSSGEVLKEILTYPTLEAKGPPKRKNLKRTLPNFVSGPEAMQLLLHEKHKKARQLADKQKKMRHKEAKKEEKRKRIVEEKVRKQLEREEKKKKQKANKNASNERTKKSGKVTKRSQTPRAKGKQWRQQDDICNICLQEYFLSDVENNPWVQCGSCKSWMHISCIPIGLDVGNKPFVCHPYSCCLLPYRMHIIVIENAVIKGYQEFQIRPPPALLLPVTKEYGNRHDPHGCLVWVPEIEKIPSSLWNRVTDKKRGERVRTIAGLPIGRVPKGLSSCFYELLGSSNVECIEWYPHYQSPGGGAVIPSSYRIQVKRDHQRVLGKVCAAVEEMAEKSVIKINAS</sequence>
<name>A0ABN8P9W6_9CNID</name>
<dbReference type="InterPro" id="IPR011011">
    <property type="entry name" value="Znf_FYVE_PHD"/>
</dbReference>